<sequence length="396" mass="42594">MSDRFHKHPYSYLFCSGIVNGIGDRFSQVAVLALLLELTDSGLAVGIVMGMRVLPYLVLSPIAGKLADVWDRRKIMIVTDVVRVPFALSFIFVPSVEDLWIIYVSMFVLACGEAIYQPVRKSSIGVIVDQQHYTKVNGLEQVVIGIVLVAGSVTGGVVAFFVGEDVAFVLNACTFIAAALIIKHLVIKKVVNKDQPTIIKRPHLNITFGPIVMFIVVIQAVSAMLDGFFNVLISYYGAETFSMADLGVGILYGALGVGLVISFFVSKKVTGNLLLVGIISVGLEGVLQIIASQAPTLWYIAITFTGISLIGGVGAACFDSIVMRMTPKSQQGEVFGVIGSISNVVIGIAMFSAGWFLELFSPRIIGLVGGSAAIFVMFLLILVFIFSFSSKNLTEQ</sequence>
<feature type="transmembrane region" description="Helical" evidence="7">
    <location>
        <begin position="248"/>
        <end position="266"/>
    </location>
</feature>
<keyword evidence="6 7" id="KW-0472">Membrane</keyword>
<evidence type="ECO:0000256" key="3">
    <source>
        <dbReference type="ARBA" id="ARBA00022475"/>
    </source>
</evidence>
<protein>
    <submittedName>
        <fullName evidence="8">MFS transporter</fullName>
    </submittedName>
</protein>
<proteinExistence type="predicted"/>
<feature type="transmembrane region" description="Helical" evidence="7">
    <location>
        <begin position="334"/>
        <end position="357"/>
    </location>
</feature>
<keyword evidence="2" id="KW-0813">Transport</keyword>
<gene>
    <name evidence="8" type="ORF">MUO14_21540</name>
</gene>
<name>A0ABY4GXT3_9BACI</name>
<keyword evidence="3" id="KW-1003">Cell membrane</keyword>
<feature type="transmembrane region" description="Helical" evidence="7">
    <location>
        <begin position="363"/>
        <end position="388"/>
    </location>
</feature>
<organism evidence="8 9">
    <name type="scientific">Halobacillus shinanisalinarum</name>
    <dbReference type="NCBI Taxonomy" id="2932258"/>
    <lineage>
        <taxon>Bacteria</taxon>
        <taxon>Bacillati</taxon>
        <taxon>Bacillota</taxon>
        <taxon>Bacilli</taxon>
        <taxon>Bacillales</taxon>
        <taxon>Bacillaceae</taxon>
        <taxon>Halobacillus</taxon>
    </lineage>
</organism>
<feature type="transmembrane region" description="Helical" evidence="7">
    <location>
        <begin position="99"/>
        <end position="116"/>
    </location>
</feature>
<keyword evidence="5 7" id="KW-1133">Transmembrane helix</keyword>
<feature type="transmembrane region" description="Helical" evidence="7">
    <location>
        <begin position="142"/>
        <end position="162"/>
    </location>
</feature>
<dbReference type="RefSeq" id="WP_244752557.1">
    <property type="nucleotide sequence ID" value="NZ_CP095074.1"/>
</dbReference>
<dbReference type="PANTHER" id="PTHR43266:SF10">
    <property type="entry name" value="BACILYSIN EXPORTER BACE-RELATED"/>
    <property type="match status" value="1"/>
</dbReference>
<evidence type="ECO:0000256" key="6">
    <source>
        <dbReference type="ARBA" id="ARBA00023136"/>
    </source>
</evidence>
<dbReference type="Gene3D" id="1.20.1250.20">
    <property type="entry name" value="MFS general substrate transporter like domains"/>
    <property type="match status" value="1"/>
</dbReference>
<dbReference type="Pfam" id="PF07690">
    <property type="entry name" value="MFS_1"/>
    <property type="match status" value="1"/>
</dbReference>
<comment type="subcellular location">
    <subcellularLocation>
        <location evidence="1">Cell membrane</location>
        <topology evidence="1">Multi-pass membrane protein</topology>
    </subcellularLocation>
</comment>
<dbReference type="SUPFAM" id="SSF103473">
    <property type="entry name" value="MFS general substrate transporter"/>
    <property type="match status" value="1"/>
</dbReference>
<evidence type="ECO:0000256" key="4">
    <source>
        <dbReference type="ARBA" id="ARBA00022692"/>
    </source>
</evidence>
<keyword evidence="9" id="KW-1185">Reference proteome</keyword>
<reference evidence="8 9" key="1">
    <citation type="submission" date="2022-04" db="EMBL/GenBank/DDBJ databases">
        <title>Halobacillus sp. isolated from saltern.</title>
        <authorList>
            <person name="Won M."/>
            <person name="Lee C.-M."/>
            <person name="Woen H.-Y."/>
            <person name="Kwon S.-W."/>
        </authorList>
    </citation>
    <scope>NUCLEOTIDE SEQUENCE [LARGE SCALE GENOMIC DNA]</scope>
    <source>
        <strain evidence="8 9">SSTM10-2</strain>
    </source>
</reference>
<dbReference type="Proteomes" id="UP000831880">
    <property type="component" value="Chromosome"/>
</dbReference>
<feature type="transmembrane region" description="Helical" evidence="7">
    <location>
        <begin position="273"/>
        <end position="291"/>
    </location>
</feature>
<evidence type="ECO:0000256" key="7">
    <source>
        <dbReference type="SAM" id="Phobius"/>
    </source>
</evidence>
<evidence type="ECO:0000256" key="1">
    <source>
        <dbReference type="ARBA" id="ARBA00004651"/>
    </source>
</evidence>
<dbReference type="CDD" id="cd06173">
    <property type="entry name" value="MFS_MefA_like"/>
    <property type="match status" value="1"/>
</dbReference>
<feature type="transmembrane region" description="Helical" evidence="7">
    <location>
        <begin position="168"/>
        <end position="187"/>
    </location>
</feature>
<dbReference type="InterPro" id="IPR036259">
    <property type="entry name" value="MFS_trans_sf"/>
</dbReference>
<dbReference type="InterPro" id="IPR011701">
    <property type="entry name" value="MFS"/>
</dbReference>
<feature type="transmembrane region" description="Helical" evidence="7">
    <location>
        <begin position="297"/>
        <end position="322"/>
    </location>
</feature>
<keyword evidence="4 7" id="KW-0812">Transmembrane</keyword>
<dbReference type="PANTHER" id="PTHR43266">
    <property type="entry name" value="MACROLIDE-EFFLUX PROTEIN"/>
    <property type="match status" value="1"/>
</dbReference>
<evidence type="ECO:0000256" key="2">
    <source>
        <dbReference type="ARBA" id="ARBA00022448"/>
    </source>
</evidence>
<feature type="transmembrane region" description="Helical" evidence="7">
    <location>
        <begin position="208"/>
        <end position="236"/>
    </location>
</feature>
<accession>A0ABY4GXT3</accession>
<evidence type="ECO:0000313" key="9">
    <source>
        <dbReference type="Proteomes" id="UP000831880"/>
    </source>
</evidence>
<evidence type="ECO:0000313" key="8">
    <source>
        <dbReference type="EMBL" id="UOQ92953.1"/>
    </source>
</evidence>
<evidence type="ECO:0000256" key="5">
    <source>
        <dbReference type="ARBA" id="ARBA00022989"/>
    </source>
</evidence>
<dbReference type="EMBL" id="CP095074">
    <property type="protein sequence ID" value="UOQ92953.1"/>
    <property type="molecule type" value="Genomic_DNA"/>
</dbReference>